<organism evidence="1">
    <name type="scientific">mine drainage metagenome</name>
    <dbReference type="NCBI Taxonomy" id="410659"/>
    <lineage>
        <taxon>unclassified sequences</taxon>
        <taxon>metagenomes</taxon>
        <taxon>ecological metagenomes</taxon>
    </lineage>
</organism>
<dbReference type="NCBIfam" id="NF033519">
    <property type="entry name" value="transpos_ISAzo13"/>
    <property type="match status" value="1"/>
</dbReference>
<reference evidence="1" key="1">
    <citation type="submission" date="2013-08" db="EMBL/GenBank/DDBJ databases">
        <authorList>
            <person name="Mendez C."/>
            <person name="Richter M."/>
            <person name="Ferrer M."/>
            <person name="Sanchez J."/>
        </authorList>
    </citation>
    <scope>NUCLEOTIDE SEQUENCE</scope>
</reference>
<sequence length="365" mass="40449">MSIPAELLKLKRKFGAAWPHLDERTRRIMAATEAVSWGYGGVSIVARACGLSRKAIRNGILELQEGTPLVGRIRRLGAGRKSITESDPSLVQTLEGLIDEQTRGDPESALRWTCKSTRAIAQELSQQKHPVSHVKVAQILHGLGYSLQSTRKTEEGQDHPDRDAQFRHINAAVKRCLRQGIPVISVDTRKKELIGNYHNAGQQWRAAKQPLAVQGHDFPGPEVPRAFPYGIYDIGRNAGFVNVGTDHDTGAFAVASIRGWWRSEGRRIYAEAKTILITADGGGSNGWRLRLWKLELQKLAGQTGLGISVCHFPPGTSKWNQIEHRLFSFISSNWRGEPLRDYETIVNLIAGTTTAKGLKVTCRLD</sequence>
<dbReference type="InterPro" id="IPR011518">
    <property type="entry name" value="Transposase_36"/>
</dbReference>
<protein>
    <submittedName>
        <fullName evidence="1">Transposase, Rhodopirellula-type</fullName>
    </submittedName>
</protein>
<reference evidence="1" key="2">
    <citation type="journal article" date="2014" name="ISME J.">
        <title>Microbial stratification in low pH oxic and suboxic macroscopic growths along an acid mine drainage.</title>
        <authorList>
            <person name="Mendez-Garcia C."/>
            <person name="Mesa V."/>
            <person name="Sprenger R.R."/>
            <person name="Richter M."/>
            <person name="Diez M.S."/>
            <person name="Solano J."/>
            <person name="Bargiela R."/>
            <person name="Golyshina O.V."/>
            <person name="Manteca A."/>
            <person name="Ramos J.L."/>
            <person name="Gallego J.R."/>
            <person name="Llorente I."/>
            <person name="Martins Dos Santos V.A."/>
            <person name="Jensen O.N."/>
            <person name="Pelaez A.I."/>
            <person name="Sanchez J."/>
            <person name="Ferrer M."/>
        </authorList>
    </citation>
    <scope>NUCLEOTIDE SEQUENCE</scope>
</reference>
<comment type="caution">
    <text evidence="1">The sequence shown here is derived from an EMBL/GenBank/DDBJ whole genome shotgun (WGS) entry which is preliminary data.</text>
</comment>
<gene>
    <name evidence="1" type="ORF">B1B_02020</name>
</gene>
<dbReference type="AlphaFoldDB" id="T1CZM2"/>
<name>T1CZM2_9ZZZZ</name>
<dbReference type="Pfam" id="PF07592">
    <property type="entry name" value="DDE_Tnp_ISAZ013"/>
    <property type="match status" value="1"/>
</dbReference>
<proteinExistence type="predicted"/>
<accession>T1CZM2</accession>
<feature type="non-terminal residue" evidence="1">
    <location>
        <position position="365"/>
    </location>
</feature>
<dbReference type="EMBL" id="AUZY01001195">
    <property type="protein sequence ID" value="EQD75610.1"/>
    <property type="molecule type" value="Genomic_DNA"/>
</dbReference>
<evidence type="ECO:0000313" key="1">
    <source>
        <dbReference type="EMBL" id="EQD75610.1"/>
    </source>
</evidence>